<dbReference type="InterPro" id="IPR011251">
    <property type="entry name" value="Luciferase-like_dom"/>
</dbReference>
<dbReference type="GO" id="GO:0016705">
    <property type="term" value="F:oxidoreductase activity, acting on paired donors, with incorporation or reduction of molecular oxygen"/>
    <property type="evidence" value="ECO:0007669"/>
    <property type="project" value="InterPro"/>
</dbReference>
<name>A0A7W7ZZM2_9ACTN</name>
<evidence type="ECO:0000256" key="1">
    <source>
        <dbReference type="ARBA" id="ARBA00023002"/>
    </source>
</evidence>
<dbReference type="InterPro" id="IPR019922">
    <property type="entry name" value="Lucif-like_OxRdatse_MSMEG_4141"/>
</dbReference>
<keyword evidence="4" id="KW-1185">Reference proteome</keyword>
<comment type="caution">
    <text evidence="3">The sequence shown here is derived from an EMBL/GenBank/DDBJ whole genome shotgun (WGS) entry which is preliminary data.</text>
</comment>
<dbReference type="PANTHER" id="PTHR43244:SF1">
    <property type="entry name" value="5,10-METHYLENETETRAHYDROMETHANOPTERIN REDUCTASE"/>
    <property type="match status" value="1"/>
</dbReference>
<dbReference type="NCBIfam" id="TIGR03620">
    <property type="entry name" value="F420_MSMEG_4141"/>
    <property type="match status" value="1"/>
</dbReference>
<evidence type="ECO:0000313" key="4">
    <source>
        <dbReference type="Proteomes" id="UP000568380"/>
    </source>
</evidence>
<dbReference type="PANTHER" id="PTHR43244">
    <property type="match status" value="1"/>
</dbReference>
<dbReference type="RefSeq" id="WP_184959603.1">
    <property type="nucleotide sequence ID" value="NZ_JACHIN010000002.1"/>
</dbReference>
<gene>
    <name evidence="3" type="ORF">HNR40_001669</name>
</gene>
<dbReference type="AlphaFoldDB" id="A0A7W7ZZM2"/>
<keyword evidence="1" id="KW-0560">Oxidoreductase</keyword>
<organism evidence="3 4">
    <name type="scientific">Nonomuraea endophytica</name>
    <dbReference type="NCBI Taxonomy" id="714136"/>
    <lineage>
        <taxon>Bacteria</taxon>
        <taxon>Bacillati</taxon>
        <taxon>Actinomycetota</taxon>
        <taxon>Actinomycetes</taxon>
        <taxon>Streptosporangiales</taxon>
        <taxon>Streptosporangiaceae</taxon>
        <taxon>Nonomuraea</taxon>
    </lineage>
</organism>
<sequence length="296" mass="31813">MDGRIGVWHPLLGRGPAEASRQAAAKLESLGYGTLWVNEGPGSREPFAAAAILLAATRRVAVGTGIANIWARDATAMSAGAARLGEAFEGRFILGIGVSHGVLVEDRGHTYAKPISAMRSYLDAMDQTVTDVPTPEHPAPRLLAALRPKMLELSRDRASGAHPYFVPPEHTAKARAILGKDRLLVPEQAVVLEPDPSKARQIARAHMHHYLKLPNYTNNLIDLGFTESDLADGGSNRLVDAIVAWGTEESVVKRIQAHWDAGADHVALQPLSPERPNLDHALTQLESLAPALALHP</sequence>
<proteinExistence type="predicted"/>
<dbReference type="EMBL" id="JACHIN010000002">
    <property type="protein sequence ID" value="MBB5076205.1"/>
    <property type="molecule type" value="Genomic_DNA"/>
</dbReference>
<dbReference type="InterPro" id="IPR036661">
    <property type="entry name" value="Luciferase-like_sf"/>
</dbReference>
<evidence type="ECO:0000259" key="2">
    <source>
        <dbReference type="Pfam" id="PF00296"/>
    </source>
</evidence>
<dbReference type="InterPro" id="IPR050564">
    <property type="entry name" value="F420-G6PD/mer"/>
</dbReference>
<protein>
    <submittedName>
        <fullName evidence="3">Putative F420-dependent oxidoreductase</fullName>
    </submittedName>
</protein>
<dbReference type="Pfam" id="PF00296">
    <property type="entry name" value="Bac_luciferase"/>
    <property type="match status" value="1"/>
</dbReference>
<feature type="domain" description="Luciferase-like" evidence="2">
    <location>
        <begin position="17"/>
        <end position="265"/>
    </location>
</feature>
<dbReference type="Proteomes" id="UP000568380">
    <property type="component" value="Unassembled WGS sequence"/>
</dbReference>
<dbReference type="Gene3D" id="3.20.20.30">
    <property type="entry name" value="Luciferase-like domain"/>
    <property type="match status" value="1"/>
</dbReference>
<evidence type="ECO:0000313" key="3">
    <source>
        <dbReference type="EMBL" id="MBB5076205.1"/>
    </source>
</evidence>
<reference evidence="3 4" key="1">
    <citation type="submission" date="2020-08" db="EMBL/GenBank/DDBJ databases">
        <title>Genomic Encyclopedia of Type Strains, Phase IV (KMG-IV): sequencing the most valuable type-strain genomes for metagenomic binning, comparative biology and taxonomic classification.</title>
        <authorList>
            <person name="Goeker M."/>
        </authorList>
    </citation>
    <scope>NUCLEOTIDE SEQUENCE [LARGE SCALE GENOMIC DNA]</scope>
    <source>
        <strain evidence="3 4">DSM 45385</strain>
    </source>
</reference>
<dbReference type="SUPFAM" id="SSF51679">
    <property type="entry name" value="Bacterial luciferase-like"/>
    <property type="match status" value="1"/>
</dbReference>
<accession>A0A7W7ZZM2</accession>